<dbReference type="KEGG" id="vg:65115022"/>
<name>A0A345BSF2_9CAUD</name>
<reference evidence="1 2" key="1">
    <citation type="submission" date="2018-07" db="EMBL/GenBank/DDBJ databases">
        <title>Characterization of a Novel Bacteriophage Infecting Escherichia coli O157:H7 for a Biocontrol Agent.</title>
        <authorList>
            <person name="Lee C."/>
            <person name="Choi I.Y."/>
            <person name="Park D.H."/>
            <person name="Park M.-K."/>
        </authorList>
    </citation>
    <scope>NUCLEOTIDE SEQUENCE [LARGE SCALE GENOMIC DNA]</scope>
</reference>
<evidence type="ECO:0000313" key="2">
    <source>
        <dbReference type="Proteomes" id="UP000259557"/>
    </source>
</evidence>
<sequence>MKIEIIDRAGYTFMEKVKLPIIVEGRPLCQGFMITTRELRNAGVPVESCFSDDYEWCFSGLRACKAEEEARKASWFTRFNNWLRKL</sequence>
<dbReference type="GeneID" id="65115022"/>
<organism evidence="1 2">
    <name type="scientific">Escherichia virus KFS-EC</name>
    <dbReference type="NCBI Taxonomy" id="2250214"/>
    <lineage>
        <taxon>Viruses</taxon>
        <taxon>Duplodnaviria</taxon>
        <taxon>Heunggongvirae</taxon>
        <taxon>Uroviricota</taxon>
        <taxon>Caudoviricetes</taxon>
        <taxon>Pantevenvirales</taxon>
        <taxon>Straboviridae</taxon>
        <taxon>Krischvirus</taxon>
        <taxon>Krischvirus kfsec</taxon>
    </lineage>
</organism>
<evidence type="ECO:0000313" key="1">
    <source>
        <dbReference type="EMBL" id="AXF53373.1"/>
    </source>
</evidence>
<dbReference type="RefSeq" id="YP_010097359.1">
    <property type="nucleotide sequence ID" value="NC_055757.1"/>
</dbReference>
<protein>
    <submittedName>
        <fullName evidence="1">Uncharacterized protein</fullName>
    </submittedName>
</protein>
<proteinExistence type="predicted"/>
<dbReference type="Proteomes" id="UP000259557">
    <property type="component" value="Segment"/>
</dbReference>
<dbReference type="EMBL" id="MH560358">
    <property type="protein sequence ID" value="AXF53373.1"/>
    <property type="molecule type" value="Genomic_DNA"/>
</dbReference>
<accession>A0A345BSF2</accession>
<keyword evidence="2" id="KW-1185">Reference proteome</keyword>